<protein>
    <submittedName>
        <fullName evidence="2">Uncharacterized protein</fullName>
    </submittedName>
</protein>
<feature type="signal peptide" evidence="1">
    <location>
        <begin position="1"/>
        <end position="23"/>
    </location>
</feature>
<organism evidence="2 3">
    <name type="scientific">Jannaschia ovalis</name>
    <dbReference type="NCBI Taxonomy" id="3038773"/>
    <lineage>
        <taxon>Bacteria</taxon>
        <taxon>Pseudomonadati</taxon>
        <taxon>Pseudomonadota</taxon>
        <taxon>Alphaproteobacteria</taxon>
        <taxon>Rhodobacterales</taxon>
        <taxon>Roseobacteraceae</taxon>
        <taxon>Jannaschia</taxon>
    </lineage>
</organism>
<feature type="chain" id="PRO_5045229818" evidence="1">
    <location>
        <begin position="24"/>
        <end position="125"/>
    </location>
</feature>
<keyword evidence="3" id="KW-1185">Reference proteome</keyword>
<name>A0ABY8LEY1_9RHOB</name>
<proteinExistence type="predicted"/>
<dbReference type="RefSeq" id="WP_279966836.1">
    <property type="nucleotide sequence ID" value="NZ_CP122537.1"/>
</dbReference>
<gene>
    <name evidence="2" type="ORF">P8627_06220</name>
</gene>
<keyword evidence="1" id="KW-0732">Signal</keyword>
<sequence>MRRTIWIAALIGSVATLAPAARAETILRLLTSGGVPVQGLPVVIEDGTQSTVAITNAEGDLELPPTLSARAELVVPTGRAEAPVLRRNLLEILEDPADGVAAFGRAATGQAGAQTTGLRIEAIER</sequence>
<dbReference type="EMBL" id="CP122537">
    <property type="protein sequence ID" value="WGH79854.1"/>
    <property type="molecule type" value="Genomic_DNA"/>
</dbReference>
<reference evidence="2 3" key="1">
    <citation type="submission" date="2023-04" db="EMBL/GenBank/DDBJ databases">
        <title>Jannaschia ovalis sp. nov., a marine bacterium isolated from sea tidal flat.</title>
        <authorList>
            <person name="Kwon D.Y."/>
            <person name="Kim J.-J."/>
        </authorList>
    </citation>
    <scope>NUCLEOTIDE SEQUENCE [LARGE SCALE GENOMIC DNA]</scope>
    <source>
        <strain evidence="2 3">GRR-S6-38</strain>
    </source>
</reference>
<evidence type="ECO:0000313" key="2">
    <source>
        <dbReference type="EMBL" id="WGH79854.1"/>
    </source>
</evidence>
<evidence type="ECO:0000313" key="3">
    <source>
        <dbReference type="Proteomes" id="UP001243420"/>
    </source>
</evidence>
<accession>A0ABY8LEY1</accession>
<dbReference type="Proteomes" id="UP001243420">
    <property type="component" value="Chromosome"/>
</dbReference>
<evidence type="ECO:0000256" key="1">
    <source>
        <dbReference type="SAM" id="SignalP"/>
    </source>
</evidence>